<dbReference type="GO" id="GO:0004601">
    <property type="term" value="F:peroxidase activity"/>
    <property type="evidence" value="ECO:0007669"/>
    <property type="project" value="UniProtKB-KW"/>
</dbReference>
<feature type="domain" description="Heme haloperoxidase family profile" evidence="9">
    <location>
        <begin position="22"/>
        <end position="232"/>
    </location>
</feature>
<dbReference type="PANTHER" id="PTHR33577:SF7">
    <property type="entry name" value="HEME HALOPEROXIDASE FAMILY PROFILE DOMAIN-CONTAINING PROTEIN"/>
    <property type="match status" value="1"/>
</dbReference>
<dbReference type="InterPro" id="IPR000028">
    <property type="entry name" value="Chloroperoxidase"/>
</dbReference>
<evidence type="ECO:0000256" key="4">
    <source>
        <dbReference type="ARBA" id="ARBA00022723"/>
    </source>
</evidence>
<evidence type="ECO:0000256" key="3">
    <source>
        <dbReference type="ARBA" id="ARBA00022617"/>
    </source>
</evidence>
<evidence type="ECO:0000256" key="8">
    <source>
        <dbReference type="SAM" id="SignalP"/>
    </source>
</evidence>
<dbReference type="PROSITE" id="PS51405">
    <property type="entry name" value="HEME_HALOPEROXIDASE"/>
    <property type="match status" value="1"/>
</dbReference>
<dbReference type="InterPro" id="IPR036851">
    <property type="entry name" value="Chloroperoxidase-like_sf"/>
</dbReference>
<gene>
    <name evidence="10" type="ORF">PEBR_25642</name>
</gene>
<dbReference type="Pfam" id="PF01328">
    <property type="entry name" value="Peroxidase_2"/>
    <property type="match status" value="1"/>
</dbReference>
<evidence type="ECO:0000256" key="5">
    <source>
        <dbReference type="ARBA" id="ARBA00023002"/>
    </source>
</evidence>
<comment type="caution">
    <text evidence="10">The sequence shown here is derived from an EMBL/GenBank/DDBJ whole genome shotgun (WGS) entry which is preliminary data.</text>
</comment>
<keyword evidence="2 10" id="KW-0575">Peroxidase</keyword>
<keyword evidence="6" id="KW-0408">Iron</keyword>
<keyword evidence="5" id="KW-0560">Oxidoreductase</keyword>
<proteinExistence type="inferred from homology"/>
<dbReference type="SUPFAM" id="SSF47571">
    <property type="entry name" value="Cloroperoxidase"/>
    <property type="match status" value="1"/>
</dbReference>
<keyword evidence="8" id="KW-0732">Signal</keyword>
<dbReference type="EMBL" id="LJBN01000167">
    <property type="protein sequence ID" value="OOQ85662.1"/>
    <property type="molecule type" value="Genomic_DNA"/>
</dbReference>
<feature type="chain" id="PRO_5013137308" evidence="8">
    <location>
        <begin position="18"/>
        <end position="268"/>
    </location>
</feature>
<dbReference type="Gene3D" id="1.10.489.10">
    <property type="entry name" value="Chloroperoxidase-like"/>
    <property type="match status" value="1"/>
</dbReference>
<sequence>MKSLLVLSAAICAGASSLNIPDGHPLVNWRPAGPGDVRSPCPMLNALANHGILPHDGKNITQEQTINALKSSINLNEDLAKTQFEAALMTNPNPHASTYSLDDLCSHGILEHDASLSRQDYYFGNDHTFNQAIFDQTRSHWTGSFIDVEQAARARQARVDMSNATNPDFDLSGEALSLTYGESAAYIVVFGNKSSGIVNKSWVEYFFQYERLPTALGWTKNEDEVTSSDQQAIAQKIIDATNNHAEEKCVVAKRSDYHMGHKARGHHR</sequence>
<organism evidence="10 11">
    <name type="scientific">Penicillium brasilianum</name>
    <dbReference type="NCBI Taxonomy" id="104259"/>
    <lineage>
        <taxon>Eukaryota</taxon>
        <taxon>Fungi</taxon>
        <taxon>Dikarya</taxon>
        <taxon>Ascomycota</taxon>
        <taxon>Pezizomycotina</taxon>
        <taxon>Eurotiomycetes</taxon>
        <taxon>Eurotiomycetidae</taxon>
        <taxon>Eurotiales</taxon>
        <taxon>Aspergillaceae</taxon>
        <taxon>Penicillium</taxon>
    </lineage>
</organism>
<comment type="similarity">
    <text evidence="7">Belongs to the chloroperoxidase family.</text>
</comment>
<keyword evidence="3" id="KW-0349">Heme</keyword>
<feature type="signal peptide" evidence="8">
    <location>
        <begin position="1"/>
        <end position="17"/>
    </location>
</feature>
<comment type="cofactor">
    <cofactor evidence="1">
        <name>heme b</name>
        <dbReference type="ChEBI" id="CHEBI:60344"/>
    </cofactor>
</comment>
<reference evidence="11" key="1">
    <citation type="submission" date="2015-09" db="EMBL/GenBank/DDBJ databases">
        <authorList>
            <person name="Fill T.P."/>
            <person name="Baretta J.F."/>
            <person name="de Almeida L.G."/>
            <person name="Rocha M."/>
            <person name="de Souza D.H."/>
            <person name="Malavazi I."/>
            <person name="Cerdeira L.T."/>
            <person name="Hong H."/>
            <person name="Samborskyy M."/>
            <person name="de Vasconcelos A.T."/>
            <person name="Leadlay P."/>
            <person name="Rodrigues-Filho E."/>
        </authorList>
    </citation>
    <scope>NUCLEOTIDE SEQUENCE [LARGE SCALE GENOMIC DNA]</scope>
    <source>
        <strain evidence="11">LaBioMMi 136</strain>
    </source>
</reference>
<protein>
    <submittedName>
        <fullName evidence="10">Chloroperoxidase</fullName>
    </submittedName>
</protein>
<evidence type="ECO:0000256" key="6">
    <source>
        <dbReference type="ARBA" id="ARBA00023004"/>
    </source>
</evidence>
<accession>A0A1S9RJG2</accession>
<evidence type="ECO:0000256" key="1">
    <source>
        <dbReference type="ARBA" id="ARBA00001970"/>
    </source>
</evidence>
<evidence type="ECO:0000313" key="11">
    <source>
        <dbReference type="Proteomes" id="UP000190744"/>
    </source>
</evidence>
<keyword evidence="4" id="KW-0479">Metal-binding</keyword>
<name>A0A1S9RJG2_PENBI</name>
<evidence type="ECO:0000313" key="10">
    <source>
        <dbReference type="EMBL" id="OOQ85662.1"/>
    </source>
</evidence>
<dbReference type="Proteomes" id="UP000190744">
    <property type="component" value="Unassembled WGS sequence"/>
</dbReference>
<dbReference type="AlphaFoldDB" id="A0A1S9RJG2"/>
<dbReference type="PANTHER" id="PTHR33577">
    <property type="entry name" value="STERIGMATOCYSTIN BIOSYNTHESIS PEROXIDASE STCC-RELATED"/>
    <property type="match status" value="1"/>
</dbReference>
<evidence type="ECO:0000259" key="9">
    <source>
        <dbReference type="PROSITE" id="PS51405"/>
    </source>
</evidence>
<evidence type="ECO:0000256" key="2">
    <source>
        <dbReference type="ARBA" id="ARBA00022559"/>
    </source>
</evidence>
<evidence type="ECO:0000256" key="7">
    <source>
        <dbReference type="ARBA" id="ARBA00025795"/>
    </source>
</evidence>
<dbReference type="GO" id="GO:0046872">
    <property type="term" value="F:metal ion binding"/>
    <property type="evidence" value="ECO:0007669"/>
    <property type="project" value="UniProtKB-KW"/>
</dbReference>